<keyword evidence="3" id="KW-1185">Reference proteome</keyword>
<sequence>MSSVWDFCTHFSDVISWWQCEMLAVFSVFPFCLIKLGNIHVKYTYAKQRHVVRIRDLISFEPHLDGRVGIL</sequence>
<dbReference type="EMBL" id="CALNXI010000326">
    <property type="protein sequence ID" value="CAH3024887.1"/>
    <property type="molecule type" value="Genomic_DNA"/>
</dbReference>
<keyword evidence="1" id="KW-0812">Transmembrane</keyword>
<keyword evidence="1" id="KW-1133">Transmembrane helix</keyword>
<reference evidence="2 3" key="1">
    <citation type="submission" date="2022-05" db="EMBL/GenBank/DDBJ databases">
        <authorList>
            <consortium name="Genoscope - CEA"/>
            <person name="William W."/>
        </authorList>
    </citation>
    <scope>NUCLEOTIDE SEQUENCE [LARGE SCALE GENOMIC DNA]</scope>
</reference>
<dbReference type="Proteomes" id="UP001159427">
    <property type="component" value="Unassembled WGS sequence"/>
</dbReference>
<keyword evidence="1" id="KW-0472">Membrane</keyword>
<gene>
    <name evidence="2" type="ORF">PEVE_00024366</name>
</gene>
<accession>A0ABN8M5J2</accession>
<evidence type="ECO:0000313" key="3">
    <source>
        <dbReference type="Proteomes" id="UP001159427"/>
    </source>
</evidence>
<organism evidence="2 3">
    <name type="scientific">Porites evermanni</name>
    <dbReference type="NCBI Taxonomy" id="104178"/>
    <lineage>
        <taxon>Eukaryota</taxon>
        <taxon>Metazoa</taxon>
        <taxon>Cnidaria</taxon>
        <taxon>Anthozoa</taxon>
        <taxon>Hexacorallia</taxon>
        <taxon>Scleractinia</taxon>
        <taxon>Fungiina</taxon>
        <taxon>Poritidae</taxon>
        <taxon>Porites</taxon>
    </lineage>
</organism>
<feature type="transmembrane region" description="Helical" evidence="1">
    <location>
        <begin position="15"/>
        <end position="34"/>
    </location>
</feature>
<comment type="caution">
    <text evidence="2">The sequence shown here is derived from an EMBL/GenBank/DDBJ whole genome shotgun (WGS) entry which is preliminary data.</text>
</comment>
<proteinExistence type="predicted"/>
<name>A0ABN8M5J2_9CNID</name>
<protein>
    <submittedName>
        <fullName evidence="2">Uncharacterized protein</fullName>
    </submittedName>
</protein>
<evidence type="ECO:0000313" key="2">
    <source>
        <dbReference type="EMBL" id="CAH3024887.1"/>
    </source>
</evidence>
<evidence type="ECO:0000256" key="1">
    <source>
        <dbReference type="SAM" id="Phobius"/>
    </source>
</evidence>